<feature type="binding site" evidence="6">
    <location>
        <position position="271"/>
    </location>
    <ligand>
        <name>Zn(2+)</name>
        <dbReference type="ChEBI" id="CHEBI:29105"/>
    </ligand>
</feature>
<keyword evidence="5 7" id="KW-0472">Membrane</keyword>
<protein>
    <submittedName>
        <fullName evidence="9">Progestin and adipoQ receptor family member 3-like</fullName>
    </submittedName>
</protein>
<feature type="transmembrane region" description="Helical" evidence="7">
    <location>
        <begin position="166"/>
        <end position="185"/>
    </location>
</feature>
<comment type="similarity">
    <text evidence="2">Belongs to the ADIPOR family.</text>
</comment>
<keyword evidence="6" id="KW-0862">Zinc</keyword>
<evidence type="ECO:0000313" key="8">
    <source>
        <dbReference type="Proteomes" id="UP000515163"/>
    </source>
</evidence>
<evidence type="ECO:0000256" key="3">
    <source>
        <dbReference type="ARBA" id="ARBA00022692"/>
    </source>
</evidence>
<accession>A0A6P8IYX3</accession>
<evidence type="ECO:0000256" key="4">
    <source>
        <dbReference type="ARBA" id="ARBA00022989"/>
    </source>
</evidence>
<gene>
    <name evidence="9" type="primary">LOC116306450</name>
</gene>
<feature type="transmembrane region" description="Helical" evidence="7">
    <location>
        <begin position="134"/>
        <end position="154"/>
    </location>
</feature>
<dbReference type="InterPro" id="IPR004254">
    <property type="entry name" value="AdipoR/HlyIII-related"/>
</dbReference>
<feature type="binding site" evidence="6">
    <location>
        <position position="120"/>
    </location>
    <ligand>
        <name>Zn(2+)</name>
        <dbReference type="ChEBI" id="CHEBI:29105"/>
    </ligand>
</feature>
<evidence type="ECO:0000256" key="2">
    <source>
        <dbReference type="ARBA" id="ARBA00007018"/>
    </source>
</evidence>
<organism evidence="8 9">
    <name type="scientific">Actinia tenebrosa</name>
    <name type="common">Australian red waratah sea anemone</name>
    <dbReference type="NCBI Taxonomy" id="6105"/>
    <lineage>
        <taxon>Eukaryota</taxon>
        <taxon>Metazoa</taxon>
        <taxon>Cnidaria</taxon>
        <taxon>Anthozoa</taxon>
        <taxon>Hexacorallia</taxon>
        <taxon>Actiniaria</taxon>
        <taxon>Actiniidae</taxon>
        <taxon>Actinia</taxon>
    </lineage>
</organism>
<evidence type="ECO:0000256" key="1">
    <source>
        <dbReference type="ARBA" id="ARBA00004141"/>
    </source>
</evidence>
<evidence type="ECO:0000256" key="7">
    <source>
        <dbReference type="SAM" id="Phobius"/>
    </source>
</evidence>
<dbReference type="Pfam" id="PF03006">
    <property type="entry name" value="HlyIII"/>
    <property type="match status" value="1"/>
</dbReference>
<dbReference type="GO" id="GO:0046872">
    <property type="term" value="F:metal ion binding"/>
    <property type="evidence" value="ECO:0007669"/>
    <property type="project" value="UniProtKB-KW"/>
</dbReference>
<dbReference type="FunCoup" id="A0A6P8IYX3">
    <property type="interactions" value="646"/>
</dbReference>
<name>A0A6P8IYX3_ACTTE</name>
<evidence type="ECO:0000256" key="5">
    <source>
        <dbReference type="ARBA" id="ARBA00023136"/>
    </source>
</evidence>
<feature type="transmembrane region" description="Helical" evidence="7">
    <location>
        <begin position="229"/>
        <end position="249"/>
    </location>
</feature>
<sequence>MASSSVIIEIEDPQPIPDKAIKLYEYHEIPYFLRGNAYITDGYRAYLNSKWCIKSLFMMSNESINIWSHILGFWYFSFLLIYDNFLKIPYVAGSTLADYLVFSALLIGFQLCMLFSAGYHVFCCHSERVFHRWFALDLAGISLGLCTCYIPSVYYAFYCHVTLRTLYLTGVCILTILTISFQAHPHFLTSHWARRRLLLFCSMVAYGVMPSTHWVYLNGGWDQEIVKLFIPRVVVQYILGILALSFYAFKIPERYFPGKLNYIGSSHQWWHLLVVIAFCWWHQSCIFYMEYLKEHECEATTVYTDNMPVL</sequence>
<feature type="transmembrane region" description="Helical" evidence="7">
    <location>
        <begin position="269"/>
        <end position="289"/>
    </location>
</feature>
<dbReference type="GO" id="GO:0038023">
    <property type="term" value="F:signaling receptor activity"/>
    <property type="evidence" value="ECO:0007669"/>
    <property type="project" value="TreeGrafter"/>
</dbReference>
<evidence type="ECO:0000313" key="9">
    <source>
        <dbReference type="RefSeq" id="XP_031572377.1"/>
    </source>
</evidence>
<feature type="binding site" evidence="6">
    <location>
        <position position="267"/>
    </location>
    <ligand>
        <name>Zn(2+)</name>
        <dbReference type="ChEBI" id="CHEBI:29105"/>
    </ligand>
</feature>
<dbReference type="AlphaFoldDB" id="A0A6P8IYX3"/>
<dbReference type="PANTHER" id="PTHR20855">
    <property type="entry name" value="ADIPOR/PROGESTIN RECEPTOR-RELATED"/>
    <property type="match status" value="1"/>
</dbReference>
<dbReference type="PANTHER" id="PTHR20855:SF15">
    <property type="entry name" value="PROGESTIN AND ADIPOQ RECEPTOR FAMILY MEMBER 3"/>
    <property type="match status" value="1"/>
</dbReference>
<keyword evidence="3 7" id="KW-0812">Transmembrane</keyword>
<dbReference type="KEGG" id="aten:116306450"/>
<comment type="subcellular location">
    <subcellularLocation>
        <location evidence="1">Membrane</location>
        <topology evidence="1">Multi-pass membrane protein</topology>
    </subcellularLocation>
</comment>
<dbReference type="OrthoDB" id="529367at2759"/>
<dbReference type="InParanoid" id="A0A6P8IYX3"/>
<keyword evidence="6" id="KW-0479">Metal-binding</keyword>
<dbReference type="RefSeq" id="XP_031572377.1">
    <property type="nucleotide sequence ID" value="XM_031716517.1"/>
</dbReference>
<dbReference type="GeneID" id="116306450"/>
<dbReference type="GO" id="GO:0016020">
    <property type="term" value="C:membrane"/>
    <property type="evidence" value="ECO:0007669"/>
    <property type="project" value="UniProtKB-SubCell"/>
</dbReference>
<keyword evidence="8" id="KW-1185">Reference proteome</keyword>
<reference evidence="9" key="1">
    <citation type="submission" date="2025-08" db="UniProtKB">
        <authorList>
            <consortium name="RefSeq"/>
        </authorList>
    </citation>
    <scope>IDENTIFICATION</scope>
    <source>
        <tissue evidence="9">Tentacle</tissue>
    </source>
</reference>
<feature type="transmembrane region" description="Helical" evidence="7">
    <location>
        <begin position="102"/>
        <end position="122"/>
    </location>
</feature>
<proteinExistence type="inferred from homology"/>
<keyword evidence="4 7" id="KW-1133">Transmembrane helix</keyword>
<dbReference type="Proteomes" id="UP000515163">
    <property type="component" value="Unplaced"/>
</dbReference>
<feature type="transmembrane region" description="Helical" evidence="7">
    <location>
        <begin position="197"/>
        <end position="217"/>
    </location>
</feature>
<feature type="transmembrane region" description="Helical" evidence="7">
    <location>
        <begin position="64"/>
        <end position="82"/>
    </location>
</feature>
<evidence type="ECO:0000256" key="6">
    <source>
        <dbReference type="PIRSR" id="PIRSR604254-1"/>
    </source>
</evidence>